<dbReference type="AlphaFoldDB" id="A0AAV6IMV4"/>
<dbReference type="Pfam" id="PF05634">
    <property type="entry name" value="APO_RNA-bind"/>
    <property type="match status" value="2"/>
</dbReference>
<reference evidence="2" key="1">
    <citation type="submission" date="2020-08" db="EMBL/GenBank/DDBJ databases">
        <title>Plant Genome Project.</title>
        <authorList>
            <person name="Zhang R.-G."/>
        </authorList>
    </citation>
    <scope>NUCLEOTIDE SEQUENCE</scope>
    <source>
        <strain evidence="2">WSP0</strain>
        <tissue evidence="2">Leaf</tissue>
    </source>
</reference>
<proteinExistence type="predicted"/>
<organism evidence="2 3">
    <name type="scientific">Rhododendron griersonianum</name>
    <dbReference type="NCBI Taxonomy" id="479676"/>
    <lineage>
        <taxon>Eukaryota</taxon>
        <taxon>Viridiplantae</taxon>
        <taxon>Streptophyta</taxon>
        <taxon>Embryophyta</taxon>
        <taxon>Tracheophyta</taxon>
        <taxon>Spermatophyta</taxon>
        <taxon>Magnoliopsida</taxon>
        <taxon>eudicotyledons</taxon>
        <taxon>Gunneridae</taxon>
        <taxon>Pentapetalae</taxon>
        <taxon>asterids</taxon>
        <taxon>Ericales</taxon>
        <taxon>Ericaceae</taxon>
        <taxon>Ericoideae</taxon>
        <taxon>Rhodoreae</taxon>
        <taxon>Rhododendron</taxon>
    </lineage>
</organism>
<comment type="caution">
    <text evidence="2">The sequence shown here is derived from an EMBL/GenBank/DDBJ whole genome shotgun (WGS) entry which is preliminary data.</text>
</comment>
<dbReference type="Proteomes" id="UP000823749">
    <property type="component" value="Chromosome 10"/>
</dbReference>
<evidence type="ECO:0000313" key="3">
    <source>
        <dbReference type="Proteomes" id="UP000823749"/>
    </source>
</evidence>
<keyword evidence="3" id="KW-1185">Reference proteome</keyword>
<sequence>MGEQLGLLWETAVGAPPTSLYFERERGKGMDCVCPQPRFVASVFPHGKGKALTPKLGCPKSDRFPSRSSLDSLKYCGSILKLQVEFRIPSLNTAPHHPLVVRCNHPQNADLPKYLSKKEKKPFPTPILELRRAARERFKNSRGKPKRPVPPPKNGLLVKSLIPLAYNVLNARTSLINNLKKLLKAVPVHACKGCNEIHVGPVGHPFKSCRGPGAPARKGVHDWTNAFVEDILVPLEAYHLYDRLGKRIPHEERFSIPRVPAVVELCIQAGVDLPEYPTKRRRKPIIRIAKSEFIDADESDLPDLDPEAPKIPLLTELPNEEIVPPSNDEEIAFLAEETLQAWETMKRGAKKLMGIYPVRVCGYCSEVHVGACGHKAQNCGAYKHQQRNGQHGWQKAVIDDLIPPRYVWHVPDLNEPALQRELRNFYGQAPAVVEICVQGGAAVPEQYKSTMRLDIGIPATLVHSVNGDSLGLANDFLSFRFIPEVVGIKAVSDALQSSFGDGTRQSRDFQVRSNGATYLNLENRNELGFALSLSLRSSAILPDNAMAVHLGLSSMLLMPLNSGNRSHLSPIVGWKFSRPLSRINCVLFWVTDFEDSSTAKALWLFNVLLSGGLLKAIQAQWLEAWWPGLDDEFAFVVEDDLEVSPLYTSISNERALSISHRDAGVNYGKTAGLDSNILDLKSRLQSFGNAALEQTEVVLLVRSSSSGKKIWVEDFIREVVTMAESSRGKDLVSMDGRNFGFVAAKVLEQRGVNFKGIDEMNFGVDLNSTYLNQTSLGDGKKMVYWSFYKMEMDLVQKWLEEIGMWIMDGDSSCRAVVCHHS</sequence>
<gene>
    <name evidence="2" type="ORF">RHGRI_029112</name>
</gene>
<name>A0AAV6IMV4_9ERIC</name>
<dbReference type="InterPro" id="IPR023342">
    <property type="entry name" value="APO_dom"/>
</dbReference>
<accession>A0AAV6IMV4</accession>
<protein>
    <recommendedName>
        <fullName evidence="1">APO domain-containing protein</fullName>
    </recommendedName>
</protein>
<feature type="domain" description="APO" evidence="1">
    <location>
        <begin position="360"/>
        <end position="445"/>
    </location>
</feature>
<feature type="domain" description="APO" evidence="1">
    <location>
        <begin position="190"/>
        <end position="275"/>
    </location>
</feature>
<dbReference type="PANTHER" id="PTHR10388">
    <property type="entry name" value="EUKARYOTIC TRANSLATION INITIATION FACTOR SUI1"/>
    <property type="match status" value="1"/>
</dbReference>
<evidence type="ECO:0000259" key="1">
    <source>
        <dbReference type="PROSITE" id="PS51499"/>
    </source>
</evidence>
<dbReference type="PROSITE" id="PS51499">
    <property type="entry name" value="APO"/>
    <property type="match status" value="2"/>
</dbReference>
<dbReference type="EMBL" id="JACTNZ010000010">
    <property type="protein sequence ID" value="KAG5528329.1"/>
    <property type="molecule type" value="Genomic_DNA"/>
</dbReference>
<evidence type="ECO:0000313" key="2">
    <source>
        <dbReference type="EMBL" id="KAG5528329.1"/>
    </source>
</evidence>
<dbReference type="GO" id="GO:0003723">
    <property type="term" value="F:RNA binding"/>
    <property type="evidence" value="ECO:0007669"/>
    <property type="project" value="InterPro"/>
</dbReference>